<accession>A0A7U4E542</accession>
<organism evidence="1 2">
    <name type="scientific">Runella slithyformis (strain ATCC 29530 / DSM 19594 / LMG 11500 / NCIMB 11436 / LSU 4)</name>
    <dbReference type="NCBI Taxonomy" id="761193"/>
    <lineage>
        <taxon>Bacteria</taxon>
        <taxon>Pseudomonadati</taxon>
        <taxon>Bacteroidota</taxon>
        <taxon>Cytophagia</taxon>
        <taxon>Cytophagales</taxon>
        <taxon>Spirosomataceae</taxon>
        <taxon>Runella</taxon>
    </lineage>
</organism>
<dbReference type="SUPFAM" id="SSF53448">
    <property type="entry name" value="Nucleotide-diphospho-sugar transferases"/>
    <property type="match status" value="1"/>
</dbReference>
<reference evidence="1 2" key="2">
    <citation type="journal article" date="2012" name="Stand. Genomic Sci.">
        <title>Complete genome sequence of the aquatic bacterium Runella slithyformis type strain (LSU 4(T)).</title>
        <authorList>
            <person name="Copeland A."/>
            <person name="Zhang X."/>
            <person name="Misra M."/>
            <person name="Lapidus A."/>
            <person name="Nolan M."/>
            <person name="Lucas S."/>
            <person name="Deshpande S."/>
            <person name="Cheng J.F."/>
            <person name="Tapia R."/>
            <person name="Goodwin L.A."/>
            <person name="Pitluck S."/>
            <person name="Liolios K."/>
            <person name="Pagani I."/>
            <person name="Ivanova N."/>
            <person name="Mikhailova N."/>
            <person name="Pati A."/>
            <person name="Chen A."/>
            <person name="Palaniappan K."/>
            <person name="Land M."/>
            <person name="Hauser L."/>
            <person name="Pan C."/>
            <person name="Jeffries C.D."/>
            <person name="Detter J.C."/>
            <person name="Brambilla E.M."/>
            <person name="Rohde M."/>
            <person name="Djao O.D."/>
            <person name="Goker M."/>
            <person name="Sikorski J."/>
            <person name="Tindall B.J."/>
            <person name="Woyke T."/>
            <person name="Bristow J."/>
            <person name="Eisen J.A."/>
            <person name="Markowitz V."/>
            <person name="Hugenholtz P."/>
            <person name="Kyrpides N.C."/>
            <person name="Klenk H.P."/>
            <person name="Mavromatis K."/>
        </authorList>
    </citation>
    <scope>NUCLEOTIDE SEQUENCE [LARGE SCALE GENOMIC DNA]</scope>
    <source>
        <strain evidence="2">ATCC 29530 / DSM 19594 / LMG 11500 / NCIMB 11436 / LSU 4</strain>
    </source>
</reference>
<dbReference type="Proteomes" id="UP000000493">
    <property type="component" value="Chromosome"/>
</dbReference>
<dbReference type="KEGG" id="rsi:Runsl_1509"/>
<name>A0A7U4E542_RUNSL</name>
<reference evidence="2" key="1">
    <citation type="submission" date="2011-06" db="EMBL/GenBank/DDBJ databases">
        <title>The complete genome of chromosome of Runella slithyformis DSM 19594.</title>
        <authorList>
            <consortium name="US DOE Joint Genome Institute (JGI-PGF)"/>
            <person name="Lucas S."/>
            <person name="Han J."/>
            <person name="Lapidus A."/>
            <person name="Bruce D."/>
            <person name="Goodwin L."/>
            <person name="Pitluck S."/>
            <person name="Peters L."/>
            <person name="Kyrpides N."/>
            <person name="Mavromatis K."/>
            <person name="Ivanova N."/>
            <person name="Ovchinnikova G."/>
            <person name="Zhang X."/>
            <person name="Misra M."/>
            <person name="Detter J.C."/>
            <person name="Tapia R."/>
            <person name="Han C."/>
            <person name="Land M."/>
            <person name="Hauser L."/>
            <person name="Markowitz V."/>
            <person name="Cheng J.-F."/>
            <person name="Hugenholtz P."/>
            <person name="Woyke T."/>
            <person name="Wu D."/>
            <person name="Tindall B."/>
            <person name="Faehrich R."/>
            <person name="Brambilla E."/>
            <person name="Klenk H.-P."/>
            <person name="Eisen J.A."/>
        </authorList>
    </citation>
    <scope>NUCLEOTIDE SEQUENCE [LARGE SCALE GENOMIC DNA]</scope>
    <source>
        <strain evidence="2">ATCC 29530 / DSM 19594 / LMG 11500 / NCIMB 11436 / LSU 4</strain>
    </source>
</reference>
<dbReference type="RefSeq" id="WP_013927250.1">
    <property type="nucleotide sequence ID" value="NC_015703.1"/>
</dbReference>
<evidence type="ECO:0000313" key="2">
    <source>
        <dbReference type="Proteomes" id="UP000000493"/>
    </source>
</evidence>
<dbReference type="InterPro" id="IPR029044">
    <property type="entry name" value="Nucleotide-diphossugar_trans"/>
</dbReference>
<gene>
    <name evidence="1" type="ordered locus">Runsl_1509</name>
</gene>
<dbReference type="Gene3D" id="3.90.550.10">
    <property type="entry name" value="Spore Coat Polysaccharide Biosynthesis Protein SpsA, Chain A"/>
    <property type="match status" value="1"/>
</dbReference>
<dbReference type="EMBL" id="CP002859">
    <property type="protein sequence ID" value="AEI47934.1"/>
    <property type="molecule type" value="Genomic_DNA"/>
</dbReference>
<dbReference type="InterPro" id="IPR018641">
    <property type="entry name" value="Trfase_1_rSAM/seldom-assoc"/>
</dbReference>
<dbReference type="Pfam" id="PF09837">
    <property type="entry name" value="DUF2064"/>
    <property type="match status" value="1"/>
</dbReference>
<evidence type="ECO:0000313" key="1">
    <source>
        <dbReference type="EMBL" id="AEI47934.1"/>
    </source>
</evidence>
<dbReference type="AlphaFoldDB" id="A0A7U4E542"/>
<protein>
    <recommendedName>
        <fullName evidence="3">Glycosyltransferase</fullName>
    </recommendedName>
</protein>
<keyword evidence="2" id="KW-1185">Reference proteome</keyword>
<dbReference type="PANTHER" id="PTHR36529:SF1">
    <property type="entry name" value="GLYCOSYLTRANSFERASE"/>
    <property type="match status" value="1"/>
</dbReference>
<dbReference type="PANTHER" id="PTHR36529">
    <property type="entry name" value="SLL1095 PROTEIN"/>
    <property type="match status" value="1"/>
</dbReference>
<dbReference type="NCBIfam" id="TIGR04282">
    <property type="entry name" value="glyco_like_cofC"/>
    <property type="match status" value="1"/>
</dbReference>
<sequence>MICSLIVFVKNPIAGKVKTRVAATVGNEKAVEVYEELLQHTKSIINEWVAQSEGAAQKHVIIYYGDFINANDLWKEPHFAKKRQYDSPDLGDRMKMAFEAELASSARVVIVGSDCLAIREAHLSMAFAALENHEVVIGPADDGGYYLLGMKQLHQNLFENKSWSQPSLLNETIADLAQMSTGNNGLNNNYFLLETLSDIDTWEDYVRAVSTP</sequence>
<evidence type="ECO:0008006" key="3">
    <source>
        <dbReference type="Google" id="ProtNLM"/>
    </source>
</evidence>
<proteinExistence type="predicted"/>